<accession>A0A077NLT4</accession>
<organism evidence="1 2">
    <name type="scientific">Xenorhabdus bovienii str. feltiae Moldova</name>
    <dbReference type="NCBI Taxonomy" id="1398200"/>
    <lineage>
        <taxon>Bacteria</taxon>
        <taxon>Pseudomonadati</taxon>
        <taxon>Pseudomonadota</taxon>
        <taxon>Gammaproteobacteria</taxon>
        <taxon>Enterobacterales</taxon>
        <taxon>Morganellaceae</taxon>
        <taxon>Xenorhabdus</taxon>
    </lineage>
</organism>
<dbReference type="Proteomes" id="UP000028487">
    <property type="component" value="Unassembled WGS sequence"/>
</dbReference>
<proteinExistence type="predicted"/>
<dbReference type="AlphaFoldDB" id="A0A077NLT4"/>
<protein>
    <submittedName>
        <fullName evidence="1">Uncharacterized protein</fullName>
    </submittedName>
</protein>
<comment type="caution">
    <text evidence="1">The sequence shown here is derived from an EMBL/GenBank/DDBJ whole genome shotgun (WGS) entry which is preliminary data.</text>
</comment>
<evidence type="ECO:0000313" key="2">
    <source>
        <dbReference type="Proteomes" id="UP000028487"/>
    </source>
</evidence>
<evidence type="ECO:0000313" key="1">
    <source>
        <dbReference type="EMBL" id="CDG99800.1"/>
    </source>
</evidence>
<sequence length="64" mass="7353">MPIITSIPRNERRLMQKTIQKTRDKNHARRLIAILMLYRGDTVSYVVRSRAVVLLSFSGLTGIP</sequence>
<reference evidence="1" key="1">
    <citation type="submission" date="2013-07" db="EMBL/GenBank/DDBJ databases">
        <title>Sub-species coevolution in mutualistic symbiosis.</title>
        <authorList>
            <person name="Murfin K."/>
            <person name="Klassen J."/>
            <person name="Lee M."/>
            <person name="Forst S."/>
            <person name="Stock P."/>
            <person name="Goodrich-Blair H."/>
        </authorList>
    </citation>
    <scope>NUCLEOTIDE SEQUENCE [LARGE SCALE GENOMIC DNA]</scope>
    <source>
        <strain evidence="1">Feltiae Moldova</strain>
    </source>
</reference>
<gene>
    <name evidence="1" type="ORF">XBFM1_120007</name>
</gene>
<dbReference type="EMBL" id="CBSV010000024">
    <property type="protein sequence ID" value="CDG99800.1"/>
    <property type="molecule type" value="Genomic_DNA"/>
</dbReference>
<dbReference type="HOGENOM" id="CLU_107093_2_0_6"/>
<name>A0A077NLT4_XENBV</name>